<dbReference type="EMBL" id="CP014229">
    <property type="protein sequence ID" value="AMD91481.1"/>
    <property type="molecule type" value="Genomic_DNA"/>
</dbReference>
<protein>
    <submittedName>
        <fullName evidence="1">Acetyltransferase</fullName>
    </submittedName>
</protein>
<gene>
    <name evidence="1" type="ORF">AXF13_02525</name>
</gene>
<dbReference type="Proteomes" id="UP000069241">
    <property type="component" value="Chromosome"/>
</dbReference>
<keyword evidence="2" id="KW-1185">Reference proteome</keyword>
<dbReference type="PANTHER" id="PTHR23416">
    <property type="entry name" value="SIALIC ACID SYNTHASE-RELATED"/>
    <property type="match status" value="1"/>
</dbReference>
<dbReference type="AlphaFoldDB" id="A0A0X8JMJ1"/>
<dbReference type="Pfam" id="PF00132">
    <property type="entry name" value="Hexapep"/>
    <property type="match status" value="1"/>
</dbReference>
<dbReference type="STRING" id="44742.AXF13_02525"/>
<organism evidence="1 2">
    <name type="scientific">Desulfovibrio fairfieldensis</name>
    <dbReference type="NCBI Taxonomy" id="44742"/>
    <lineage>
        <taxon>Bacteria</taxon>
        <taxon>Pseudomonadati</taxon>
        <taxon>Thermodesulfobacteriota</taxon>
        <taxon>Desulfovibrionia</taxon>
        <taxon>Desulfovibrionales</taxon>
        <taxon>Desulfovibrionaceae</taxon>
        <taxon>Desulfovibrio</taxon>
    </lineage>
</organism>
<dbReference type="SUPFAM" id="SSF51161">
    <property type="entry name" value="Trimeric LpxA-like enzymes"/>
    <property type="match status" value="1"/>
</dbReference>
<accession>A0A0X8JMJ1</accession>
<keyword evidence="1" id="KW-0808">Transferase</keyword>
<sequence>MGAALEEFWIALFAWVPTPLGLALRLLAWRWLFAACGSVRFGTGLTLAGCRNMRLGRGVRLGRGCFVTAGGGSLTLGENVAVSPCAHLGADNGRIEIGAQTAIGPGTVIRAANHRFARQDLPIMHQGHQPGQVIIEDDVWIGANCVITPDVRIGRGAVVGAGAVVTRNVAPFSIVAGVPAKVIGRRG</sequence>
<dbReference type="PANTHER" id="PTHR23416:SF78">
    <property type="entry name" value="LIPOPOLYSACCHARIDE BIOSYNTHESIS O-ACETYL TRANSFERASE WBBJ-RELATED"/>
    <property type="match status" value="1"/>
</dbReference>
<dbReference type="InterPro" id="IPR051159">
    <property type="entry name" value="Hexapeptide_acetyltransf"/>
</dbReference>
<dbReference type="GO" id="GO:0016740">
    <property type="term" value="F:transferase activity"/>
    <property type="evidence" value="ECO:0007669"/>
    <property type="project" value="UniProtKB-KW"/>
</dbReference>
<dbReference type="InterPro" id="IPR001451">
    <property type="entry name" value="Hexapep"/>
</dbReference>
<reference evidence="2" key="1">
    <citation type="submission" date="2016-02" db="EMBL/GenBank/DDBJ databases">
        <authorList>
            <person name="Holder M.E."/>
            <person name="Ajami N.J."/>
            <person name="Petrosino J.F."/>
        </authorList>
    </citation>
    <scope>NUCLEOTIDE SEQUENCE [LARGE SCALE GENOMIC DNA]</scope>
    <source>
        <strain evidence="2">CCUG 45958</strain>
    </source>
</reference>
<dbReference type="Gene3D" id="2.160.10.10">
    <property type="entry name" value="Hexapeptide repeat proteins"/>
    <property type="match status" value="1"/>
</dbReference>
<dbReference type="CDD" id="cd04647">
    <property type="entry name" value="LbH_MAT_like"/>
    <property type="match status" value="1"/>
</dbReference>
<proteinExistence type="predicted"/>
<name>A0A0X8JMJ1_9BACT</name>
<dbReference type="KEGG" id="dfi:AXF13_02525"/>
<dbReference type="InterPro" id="IPR011004">
    <property type="entry name" value="Trimer_LpxA-like_sf"/>
</dbReference>
<evidence type="ECO:0000313" key="2">
    <source>
        <dbReference type="Proteomes" id="UP000069241"/>
    </source>
</evidence>
<evidence type="ECO:0000313" key="1">
    <source>
        <dbReference type="EMBL" id="AMD91481.1"/>
    </source>
</evidence>